<dbReference type="Proteomes" id="UP000288024">
    <property type="component" value="Unassembled WGS sequence"/>
</dbReference>
<dbReference type="SUPFAM" id="SSF56796">
    <property type="entry name" value="Dehydroquinate synthase-like"/>
    <property type="match status" value="1"/>
</dbReference>
<keyword evidence="8" id="KW-0594">Phospholipid biosynthesis</keyword>
<dbReference type="InterPro" id="IPR032837">
    <property type="entry name" value="G1PDH"/>
</dbReference>
<evidence type="ECO:0000256" key="6">
    <source>
        <dbReference type="ARBA" id="ARBA00023027"/>
    </source>
</evidence>
<protein>
    <submittedName>
        <fullName evidence="10">sn-glycerol-1-phosphate dehydrogenase</fullName>
    </submittedName>
</protein>
<comment type="caution">
    <text evidence="10">The sequence shown here is derived from an EMBL/GenBank/DDBJ whole genome shotgun (WGS) entry which is preliminary data.</text>
</comment>
<dbReference type="Pfam" id="PF13685">
    <property type="entry name" value="Fe-ADH_2"/>
    <property type="match status" value="1"/>
</dbReference>
<dbReference type="AlphaFoldDB" id="A0A437KGT8"/>
<evidence type="ECO:0000256" key="2">
    <source>
        <dbReference type="ARBA" id="ARBA00022516"/>
    </source>
</evidence>
<keyword evidence="3" id="KW-0479">Metal-binding</keyword>
<evidence type="ECO:0000313" key="11">
    <source>
        <dbReference type="Proteomes" id="UP000288024"/>
    </source>
</evidence>
<evidence type="ECO:0000256" key="8">
    <source>
        <dbReference type="ARBA" id="ARBA00023209"/>
    </source>
</evidence>
<dbReference type="GO" id="GO:0046872">
    <property type="term" value="F:metal ion binding"/>
    <property type="evidence" value="ECO:0007669"/>
    <property type="project" value="UniProtKB-KW"/>
</dbReference>
<evidence type="ECO:0000256" key="1">
    <source>
        <dbReference type="ARBA" id="ARBA00022490"/>
    </source>
</evidence>
<proteinExistence type="predicted"/>
<reference evidence="10 11" key="1">
    <citation type="submission" date="2019-01" db="EMBL/GenBank/DDBJ databases">
        <title>Bacillus sp. M5HDSG1-1, whole genome shotgun sequence.</title>
        <authorList>
            <person name="Tuo L."/>
        </authorList>
    </citation>
    <scope>NUCLEOTIDE SEQUENCE [LARGE SCALE GENOMIC DNA]</scope>
    <source>
        <strain evidence="10 11">M5HDSG1-1</strain>
    </source>
</reference>
<keyword evidence="2" id="KW-0444">Lipid biosynthesis</keyword>
<evidence type="ECO:0000256" key="7">
    <source>
        <dbReference type="ARBA" id="ARBA00023098"/>
    </source>
</evidence>
<evidence type="ECO:0000256" key="3">
    <source>
        <dbReference type="ARBA" id="ARBA00022723"/>
    </source>
</evidence>
<dbReference type="Gene3D" id="1.20.1090.10">
    <property type="entry name" value="Dehydroquinate synthase-like - alpha domain"/>
    <property type="match status" value="1"/>
</dbReference>
<dbReference type="EMBL" id="RZTZ01000001">
    <property type="protein sequence ID" value="RVT67458.1"/>
    <property type="molecule type" value="Genomic_DNA"/>
</dbReference>
<keyword evidence="5" id="KW-0560">Oxidoreductase</keyword>
<keyword evidence="6" id="KW-0520">NAD</keyword>
<dbReference type="GO" id="GO:0016614">
    <property type="term" value="F:oxidoreductase activity, acting on CH-OH group of donors"/>
    <property type="evidence" value="ECO:0007669"/>
    <property type="project" value="InterPro"/>
</dbReference>
<dbReference type="PANTHER" id="PTHR43616">
    <property type="entry name" value="GLYCEROL DEHYDROGENASE"/>
    <property type="match status" value="1"/>
</dbReference>
<keyword evidence="7" id="KW-0443">Lipid metabolism</keyword>
<gene>
    <name evidence="10" type="ORF">EM808_02980</name>
</gene>
<dbReference type="RefSeq" id="WP_127735597.1">
    <property type="nucleotide sequence ID" value="NZ_CP196002.1"/>
</dbReference>
<dbReference type="GO" id="GO:0008654">
    <property type="term" value="P:phospholipid biosynthetic process"/>
    <property type="evidence" value="ECO:0007669"/>
    <property type="project" value="UniProtKB-KW"/>
</dbReference>
<keyword evidence="1" id="KW-0963">Cytoplasm</keyword>
<dbReference type="CDD" id="cd08175">
    <property type="entry name" value="G1PDH"/>
    <property type="match status" value="1"/>
</dbReference>
<dbReference type="Gene3D" id="3.40.50.1970">
    <property type="match status" value="1"/>
</dbReference>
<dbReference type="PANTHER" id="PTHR43616:SF5">
    <property type="entry name" value="GLYCEROL DEHYDROGENASE 1"/>
    <property type="match status" value="1"/>
</dbReference>
<name>A0A437KGT8_9BACI</name>
<evidence type="ECO:0000256" key="9">
    <source>
        <dbReference type="ARBA" id="ARBA00023264"/>
    </source>
</evidence>
<evidence type="ECO:0000256" key="4">
    <source>
        <dbReference type="ARBA" id="ARBA00022857"/>
    </source>
</evidence>
<evidence type="ECO:0000313" key="10">
    <source>
        <dbReference type="EMBL" id="RVT67458.1"/>
    </source>
</evidence>
<accession>A0A437KGT8</accession>
<keyword evidence="4" id="KW-0521">NADP</keyword>
<organism evidence="10 11">
    <name type="scientific">Niallia taxi</name>
    <dbReference type="NCBI Taxonomy" id="2499688"/>
    <lineage>
        <taxon>Bacteria</taxon>
        <taxon>Bacillati</taxon>
        <taxon>Bacillota</taxon>
        <taxon>Bacilli</taxon>
        <taxon>Bacillales</taxon>
        <taxon>Bacillaceae</taxon>
        <taxon>Niallia</taxon>
    </lineage>
</organism>
<keyword evidence="11" id="KW-1185">Reference proteome</keyword>
<sequence length="412" mass="45133">METFIAEIHDLSKTCSCQNEHNEIPIESIVVKSGALNKVAHYLTKKSFKYPKIVADDKTMKAAGEKLAELLEAEGIKVTSCQITPDENGDVVADEKALVQVLLETGKTSDVMIAVGSGTIHDITRFCSATLNIPFISVPTAPSVDGFTSLGAPLIVRGEKKTFQMTSPIAVFADIDVLKNAPKEMIAAGVGDVIAKYTSLADWKFERYAANAPFCELSAELTQLTLDECVNNIDKIASADEEGITILIESLIKSGIAMLVFGQSHPASGGEHHLSHYWEMDLLKNNRPQVLHGAKVGVTTILLSSIYKTKFLAELENILDNPAIQEKHEQLLVNIRENKDQIKQIIQAIPDPADTRKLMESLGGPVTPEELGISDSLVQESLKHAHNLRDRYTVLKFLNEVLQTEYDTVAKV</sequence>
<dbReference type="InterPro" id="IPR016205">
    <property type="entry name" value="Glycerol_DH"/>
</dbReference>
<evidence type="ECO:0000256" key="5">
    <source>
        <dbReference type="ARBA" id="ARBA00023002"/>
    </source>
</evidence>
<keyword evidence="9" id="KW-1208">Phospholipid metabolism</keyword>